<sequence length="105" mass="12048">MGGLCRVVEGVPYVNRHKPVWSGVNQEDGSDEIYYPFGLSIDRDNGDIYVCDGMVNIIQVFCKDGSYKRTVKPYVMSYPFDIAVTPHQLFVRCYNPHRILKLDKV</sequence>
<proteinExistence type="predicted"/>
<dbReference type="AlphaFoldDB" id="A0AAV7KC57"/>
<dbReference type="Gene3D" id="2.120.10.30">
    <property type="entry name" value="TolB, C-terminal domain"/>
    <property type="match status" value="1"/>
</dbReference>
<dbReference type="SUPFAM" id="SSF63825">
    <property type="entry name" value="YWTD domain"/>
    <property type="match status" value="1"/>
</dbReference>
<gene>
    <name evidence="1" type="ORF">LOD99_15248</name>
</gene>
<comment type="caution">
    <text evidence="1">The sequence shown here is derived from an EMBL/GenBank/DDBJ whole genome shotgun (WGS) entry which is preliminary data.</text>
</comment>
<dbReference type="InterPro" id="IPR011042">
    <property type="entry name" value="6-blade_b-propeller_TolB-like"/>
</dbReference>
<evidence type="ECO:0000313" key="2">
    <source>
        <dbReference type="Proteomes" id="UP001165289"/>
    </source>
</evidence>
<keyword evidence="2" id="KW-1185">Reference proteome</keyword>
<reference evidence="1 2" key="1">
    <citation type="journal article" date="2023" name="BMC Biol.">
        <title>The compact genome of the sponge Oopsacas minuta (Hexactinellida) is lacking key metazoan core genes.</title>
        <authorList>
            <person name="Santini S."/>
            <person name="Schenkelaars Q."/>
            <person name="Jourda C."/>
            <person name="Duchesne M."/>
            <person name="Belahbib H."/>
            <person name="Rocher C."/>
            <person name="Selva M."/>
            <person name="Riesgo A."/>
            <person name="Vervoort M."/>
            <person name="Leys S.P."/>
            <person name="Kodjabachian L."/>
            <person name="Le Bivic A."/>
            <person name="Borchiellini C."/>
            <person name="Claverie J.M."/>
            <person name="Renard E."/>
        </authorList>
    </citation>
    <scope>NUCLEOTIDE SEQUENCE [LARGE SCALE GENOMIC DNA]</scope>
    <source>
        <strain evidence="1">SPO-2</strain>
    </source>
</reference>
<name>A0AAV7KC57_9METZ</name>
<dbReference type="EMBL" id="JAKMXF010000088">
    <property type="protein sequence ID" value="KAI6658448.1"/>
    <property type="molecule type" value="Genomic_DNA"/>
</dbReference>
<evidence type="ECO:0000313" key="1">
    <source>
        <dbReference type="EMBL" id="KAI6658448.1"/>
    </source>
</evidence>
<organism evidence="1 2">
    <name type="scientific">Oopsacas minuta</name>
    <dbReference type="NCBI Taxonomy" id="111878"/>
    <lineage>
        <taxon>Eukaryota</taxon>
        <taxon>Metazoa</taxon>
        <taxon>Porifera</taxon>
        <taxon>Hexactinellida</taxon>
        <taxon>Hexasterophora</taxon>
        <taxon>Lyssacinosida</taxon>
        <taxon>Leucopsacidae</taxon>
        <taxon>Oopsacas</taxon>
    </lineage>
</organism>
<protein>
    <submittedName>
        <fullName evidence="1">Uncharacterized protein</fullName>
    </submittedName>
</protein>
<accession>A0AAV7KC57</accession>
<dbReference type="Proteomes" id="UP001165289">
    <property type="component" value="Unassembled WGS sequence"/>
</dbReference>